<dbReference type="OrthoDB" id="5808239at2759"/>
<feature type="region of interest" description="Disordered" evidence="1">
    <location>
        <begin position="126"/>
        <end position="164"/>
    </location>
</feature>
<proteinExistence type="predicted"/>
<dbReference type="WBParaSite" id="HPLM_0001859101-mRNA-1">
    <property type="protein sequence ID" value="HPLM_0001859101-mRNA-1"/>
    <property type="gene ID" value="HPLM_0001859101"/>
</dbReference>
<evidence type="ECO:0000256" key="1">
    <source>
        <dbReference type="SAM" id="MobiDB-lite"/>
    </source>
</evidence>
<keyword evidence="3" id="KW-1185">Reference proteome</keyword>
<gene>
    <name evidence="2" type="ORF">HPLM_LOCUS18583</name>
</gene>
<feature type="region of interest" description="Disordered" evidence="1">
    <location>
        <begin position="72"/>
        <end position="102"/>
    </location>
</feature>
<dbReference type="AlphaFoldDB" id="A0A0N4X2K3"/>
<feature type="compositionally biased region" description="Polar residues" evidence="1">
    <location>
        <begin position="138"/>
        <end position="150"/>
    </location>
</feature>
<reference evidence="2 3" key="2">
    <citation type="submission" date="2018-11" db="EMBL/GenBank/DDBJ databases">
        <authorList>
            <consortium name="Pathogen Informatics"/>
        </authorList>
    </citation>
    <scope>NUCLEOTIDE SEQUENCE [LARGE SCALE GENOMIC DNA]</scope>
    <source>
        <strain evidence="2 3">MHpl1</strain>
    </source>
</reference>
<evidence type="ECO:0000313" key="4">
    <source>
        <dbReference type="WBParaSite" id="HPLM_0001859101-mRNA-1"/>
    </source>
</evidence>
<evidence type="ECO:0000313" key="3">
    <source>
        <dbReference type="Proteomes" id="UP000268014"/>
    </source>
</evidence>
<evidence type="ECO:0000313" key="2">
    <source>
        <dbReference type="EMBL" id="VDO71934.1"/>
    </source>
</evidence>
<feature type="compositionally biased region" description="Polar residues" evidence="1">
    <location>
        <begin position="90"/>
        <end position="102"/>
    </location>
</feature>
<dbReference type="Proteomes" id="UP000268014">
    <property type="component" value="Unassembled WGS sequence"/>
</dbReference>
<dbReference type="EMBL" id="UZAF01020666">
    <property type="protein sequence ID" value="VDO71934.1"/>
    <property type="molecule type" value="Genomic_DNA"/>
</dbReference>
<sequence length="221" mass="24723">MLFKIYFWYYRSFALLKTSNFSSWEDPMIQRRPHPLFEPMNLSLFLERLDAPIERIEIRLIDENSTSNAVLESAAARPQPLQPSAVGGDNTANAIDTNTGSDDQYDVRYKKVEYVSDVMLTRQDNSPTELVAARSPDINENTASTATGESPTHGDEATDENTPRTKARAWLSFSNGTPSDNDDIDVLAPEVEESSSVGRFTIYFSHSGESREKGFMVDPPS</sequence>
<protein>
    <submittedName>
        <fullName evidence="2 4">Uncharacterized protein</fullName>
    </submittedName>
</protein>
<organism evidence="4">
    <name type="scientific">Haemonchus placei</name>
    <name type="common">Barber's pole worm</name>
    <dbReference type="NCBI Taxonomy" id="6290"/>
    <lineage>
        <taxon>Eukaryota</taxon>
        <taxon>Metazoa</taxon>
        <taxon>Ecdysozoa</taxon>
        <taxon>Nematoda</taxon>
        <taxon>Chromadorea</taxon>
        <taxon>Rhabditida</taxon>
        <taxon>Rhabditina</taxon>
        <taxon>Rhabditomorpha</taxon>
        <taxon>Strongyloidea</taxon>
        <taxon>Trichostrongylidae</taxon>
        <taxon>Haemonchus</taxon>
    </lineage>
</organism>
<accession>A0A0N4X2K3</accession>
<reference evidence="4" key="1">
    <citation type="submission" date="2017-02" db="UniProtKB">
        <authorList>
            <consortium name="WormBaseParasite"/>
        </authorList>
    </citation>
    <scope>IDENTIFICATION</scope>
</reference>
<name>A0A0N4X2K3_HAEPC</name>